<evidence type="ECO:0000313" key="2">
    <source>
        <dbReference type="EMBL" id="MBS0022757.1"/>
    </source>
</evidence>
<keyword evidence="1" id="KW-1133">Transmembrane helix</keyword>
<keyword evidence="1" id="KW-0812">Transmembrane</keyword>
<dbReference type="Proteomes" id="UP000678243">
    <property type="component" value="Unassembled WGS sequence"/>
</dbReference>
<feature type="transmembrane region" description="Helical" evidence="1">
    <location>
        <begin position="12"/>
        <end position="32"/>
    </location>
</feature>
<keyword evidence="1" id="KW-0472">Membrane</keyword>
<reference evidence="2 3" key="1">
    <citation type="submission" date="2021-04" db="EMBL/GenBank/DDBJ databases">
        <title>Whole genome analysis of root endophytic bacterium Microbacterium paraoxydans ku-mp colonizing RP-bio226 rice variety.</title>
        <authorList>
            <person name="Ulaganathan K."/>
            <person name="Latha B."/>
        </authorList>
    </citation>
    <scope>NUCLEOTIDE SEQUENCE [LARGE SCALE GENOMIC DNA]</scope>
    <source>
        <strain evidence="3">ku-mp</strain>
    </source>
</reference>
<dbReference type="RefSeq" id="WP_211540323.1">
    <property type="nucleotide sequence ID" value="NZ_JAGTUK010000001.1"/>
</dbReference>
<organism evidence="2 3">
    <name type="scientific">Microbacterium paraoxydans</name>
    <dbReference type="NCBI Taxonomy" id="199592"/>
    <lineage>
        <taxon>Bacteria</taxon>
        <taxon>Bacillati</taxon>
        <taxon>Actinomycetota</taxon>
        <taxon>Actinomycetes</taxon>
        <taxon>Micrococcales</taxon>
        <taxon>Microbacteriaceae</taxon>
        <taxon>Microbacterium</taxon>
    </lineage>
</organism>
<gene>
    <name evidence="2" type="ORF">KE274_01400</name>
</gene>
<sequence length="197" mass="21213">MLDFAGIPFGSWFEGLGAVGAIVAAGVSLGALRTARAANATADQARRDAKTFADEARAREESREHASIARQLQAWWVVWHEGRKKCFGVYVTNAGQGATVFRGVRIEARGNSNARGAGGAITFTSLPPGSYVLRSTDAGAAKPWAEPEVARSDVPYEPLLFAERYGVTSITFEDPMKNAWRWTPERGLEQLAVAVDG</sequence>
<keyword evidence="3" id="KW-1185">Reference proteome</keyword>
<proteinExistence type="predicted"/>
<evidence type="ECO:0000313" key="3">
    <source>
        <dbReference type="Proteomes" id="UP000678243"/>
    </source>
</evidence>
<comment type="caution">
    <text evidence="2">The sequence shown here is derived from an EMBL/GenBank/DDBJ whole genome shotgun (WGS) entry which is preliminary data.</text>
</comment>
<name>A0ABS5IKB2_9MICO</name>
<protein>
    <submittedName>
        <fullName evidence="2">Uncharacterized protein</fullName>
    </submittedName>
</protein>
<dbReference type="EMBL" id="JAGTUK010000001">
    <property type="protein sequence ID" value="MBS0022757.1"/>
    <property type="molecule type" value="Genomic_DNA"/>
</dbReference>
<evidence type="ECO:0000256" key="1">
    <source>
        <dbReference type="SAM" id="Phobius"/>
    </source>
</evidence>
<accession>A0ABS5IKB2</accession>